<feature type="region of interest" description="Disordered" evidence="1">
    <location>
        <begin position="168"/>
        <end position="285"/>
    </location>
</feature>
<dbReference type="Proteomes" id="UP000799440">
    <property type="component" value="Unassembled WGS sequence"/>
</dbReference>
<feature type="region of interest" description="Disordered" evidence="1">
    <location>
        <begin position="1"/>
        <end position="24"/>
    </location>
</feature>
<organism evidence="2 3">
    <name type="scientific">Sporormia fimetaria CBS 119925</name>
    <dbReference type="NCBI Taxonomy" id="1340428"/>
    <lineage>
        <taxon>Eukaryota</taxon>
        <taxon>Fungi</taxon>
        <taxon>Dikarya</taxon>
        <taxon>Ascomycota</taxon>
        <taxon>Pezizomycotina</taxon>
        <taxon>Dothideomycetes</taxon>
        <taxon>Pleosporomycetidae</taxon>
        <taxon>Pleosporales</taxon>
        <taxon>Sporormiaceae</taxon>
        <taxon>Sporormia</taxon>
    </lineage>
</organism>
<feature type="compositionally biased region" description="Polar residues" evidence="1">
    <location>
        <begin position="203"/>
        <end position="248"/>
    </location>
</feature>
<accession>A0A6A6VKP0</accession>
<proteinExistence type="predicted"/>
<dbReference type="AlphaFoldDB" id="A0A6A6VKP0"/>
<gene>
    <name evidence="2" type="ORF">M011DRAFT_524125</name>
</gene>
<keyword evidence="3" id="KW-1185">Reference proteome</keyword>
<sequence>MSVPRSHSFHVSNVDATSDEDGLSVRHKPTVGEVAHQNGYWQFSSPEDEHRSKRYGLLRAEHLMIQESLEQQSPPDVTLRWVPGLLDTFQIPREQTAGQHMRDIYEERRLLHVAYDASMVPVYPVDPTGILLQHRQEKHLRIMDASPAAEQLGIANALPLTSKSFGTSGANTESLTFPDGGPVGANAFSDSEAENPYPRSTRHNCSPISDPDQSSPVLILSKTSASSLPTKAQTTEAIEPSSSTTTIPQLELPNNPDAPQNHVNDYGISVEPRGHTLAPEPVPASQRPYATLTGLGASSQLHAQSDQLPSHTFQYTNIQTPTPRVLRQPAAMRTTGTHEPLSDRRRVRVPQPDSEETSIADERSYQYSATRPNVGSSYGYGQAVERTSEVGGAIAHDGPFTGHIPGPDLVDLFTASADMTVDTISSFATAQFPCIDCGESEHTAACQIATLTSVPAHAIDLRQIADTVEARDPEQWREHAGPSDPLDLDGYGLSLAELSSIIRNEDSYKRDKGLHEVPEAVLPVMWALRTSKDIETTIWFRDEKGIYRLESSSDEESDGEHKTGTDGACDAHGTLGEVSSSDSDSWSSSSWADSIGNDTDEEWEEYDEYDFDYLTNERWRLFID</sequence>
<protein>
    <submittedName>
        <fullName evidence="2">Uncharacterized protein</fullName>
    </submittedName>
</protein>
<feature type="region of interest" description="Disordered" evidence="1">
    <location>
        <begin position="550"/>
        <end position="599"/>
    </location>
</feature>
<reference evidence="2" key="1">
    <citation type="journal article" date="2020" name="Stud. Mycol.">
        <title>101 Dothideomycetes genomes: a test case for predicting lifestyles and emergence of pathogens.</title>
        <authorList>
            <person name="Haridas S."/>
            <person name="Albert R."/>
            <person name="Binder M."/>
            <person name="Bloem J."/>
            <person name="Labutti K."/>
            <person name="Salamov A."/>
            <person name="Andreopoulos B."/>
            <person name="Baker S."/>
            <person name="Barry K."/>
            <person name="Bills G."/>
            <person name="Bluhm B."/>
            <person name="Cannon C."/>
            <person name="Castanera R."/>
            <person name="Culley D."/>
            <person name="Daum C."/>
            <person name="Ezra D."/>
            <person name="Gonzalez J."/>
            <person name="Henrissat B."/>
            <person name="Kuo A."/>
            <person name="Liang C."/>
            <person name="Lipzen A."/>
            <person name="Lutzoni F."/>
            <person name="Magnuson J."/>
            <person name="Mondo S."/>
            <person name="Nolan M."/>
            <person name="Ohm R."/>
            <person name="Pangilinan J."/>
            <person name="Park H.-J."/>
            <person name="Ramirez L."/>
            <person name="Alfaro M."/>
            <person name="Sun H."/>
            <person name="Tritt A."/>
            <person name="Yoshinaga Y."/>
            <person name="Zwiers L.-H."/>
            <person name="Turgeon B."/>
            <person name="Goodwin S."/>
            <person name="Spatafora J."/>
            <person name="Crous P."/>
            <person name="Grigoriev I."/>
        </authorList>
    </citation>
    <scope>NUCLEOTIDE SEQUENCE</scope>
    <source>
        <strain evidence="2">CBS 119925</strain>
    </source>
</reference>
<feature type="region of interest" description="Disordered" evidence="1">
    <location>
        <begin position="325"/>
        <end position="366"/>
    </location>
</feature>
<evidence type="ECO:0000256" key="1">
    <source>
        <dbReference type="SAM" id="MobiDB-lite"/>
    </source>
</evidence>
<dbReference type="EMBL" id="MU006564">
    <property type="protein sequence ID" value="KAF2750294.1"/>
    <property type="molecule type" value="Genomic_DNA"/>
</dbReference>
<evidence type="ECO:0000313" key="2">
    <source>
        <dbReference type="EMBL" id="KAF2750294.1"/>
    </source>
</evidence>
<dbReference type="OrthoDB" id="445357at2759"/>
<feature type="compositionally biased region" description="Low complexity" evidence="1">
    <location>
        <begin position="579"/>
        <end position="594"/>
    </location>
</feature>
<evidence type="ECO:0000313" key="3">
    <source>
        <dbReference type="Proteomes" id="UP000799440"/>
    </source>
</evidence>
<name>A0A6A6VKP0_9PLEO</name>